<dbReference type="AlphaFoldDB" id="A0A1X7ASA5"/>
<proteinExistence type="predicted"/>
<evidence type="ECO:0000313" key="2">
    <source>
        <dbReference type="Proteomes" id="UP000196573"/>
    </source>
</evidence>
<sequence length="96" mass="10397">MEGGLDSICPAIKLFCDDIAIIINNIDVISGTAHHHIGPEATVENIVASPTVKRIVAAPAIQDVVAEPTRLLSISYAVFCLKKKTRSRSLRQCNTR</sequence>
<keyword evidence="2" id="KW-1185">Reference proteome</keyword>
<accession>A0A1X7ASA5</accession>
<dbReference type="EMBL" id="FWPT01000040">
    <property type="protein sequence ID" value="SMA50989.1"/>
    <property type="molecule type" value="Genomic_DNA"/>
</dbReference>
<gene>
    <name evidence="1" type="ORF">EHSB41UT_04815</name>
</gene>
<evidence type="ECO:0000313" key="1">
    <source>
        <dbReference type="EMBL" id="SMA50989.1"/>
    </source>
</evidence>
<dbReference type="Proteomes" id="UP000196573">
    <property type="component" value="Unassembled WGS sequence"/>
</dbReference>
<organism evidence="1 2">
    <name type="scientific">Parendozoicomonas haliclonae</name>
    <dbReference type="NCBI Taxonomy" id="1960125"/>
    <lineage>
        <taxon>Bacteria</taxon>
        <taxon>Pseudomonadati</taxon>
        <taxon>Pseudomonadota</taxon>
        <taxon>Gammaproteobacteria</taxon>
        <taxon>Oceanospirillales</taxon>
        <taxon>Endozoicomonadaceae</taxon>
        <taxon>Parendozoicomonas</taxon>
    </lineage>
</organism>
<name>A0A1X7ASA5_9GAMM</name>
<protein>
    <submittedName>
        <fullName evidence="1">Uncharacterized protein</fullName>
    </submittedName>
</protein>
<reference evidence="1 2" key="1">
    <citation type="submission" date="2017-03" db="EMBL/GenBank/DDBJ databases">
        <authorList>
            <person name="Afonso C.L."/>
            <person name="Miller P.J."/>
            <person name="Scott M.A."/>
            <person name="Spackman E."/>
            <person name="Goraichik I."/>
            <person name="Dimitrov K.M."/>
            <person name="Suarez D.L."/>
            <person name="Swayne D.E."/>
        </authorList>
    </citation>
    <scope>NUCLEOTIDE SEQUENCE [LARGE SCALE GENOMIC DNA]</scope>
    <source>
        <strain evidence="1">SB41UT1</strain>
    </source>
</reference>